<dbReference type="AlphaFoldDB" id="A0A0D2J0K1"/>
<evidence type="ECO:0000313" key="2">
    <source>
        <dbReference type="Proteomes" id="UP000032233"/>
    </source>
</evidence>
<dbReference type="InParanoid" id="A0A0D2J0K1"/>
<organism evidence="1 2">
    <name type="scientific">Dethiosulfatarculus sandiegensis</name>
    <dbReference type="NCBI Taxonomy" id="1429043"/>
    <lineage>
        <taxon>Bacteria</taxon>
        <taxon>Pseudomonadati</taxon>
        <taxon>Thermodesulfobacteriota</taxon>
        <taxon>Desulfarculia</taxon>
        <taxon>Desulfarculales</taxon>
        <taxon>Desulfarculaceae</taxon>
        <taxon>Dethiosulfatarculus</taxon>
    </lineage>
</organism>
<dbReference type="EMBL" id="AZAC01000045">
    <property type="protein sequence ID" value="KIX11774.1"/>
    <property type="molecule type" value="Genomic_DNA"/>
</dbReference>
<protein>
    <submittedName>
        <fullName evidence="1">Uncharacterized protein</fullName>
    </submittedName>
</protein>
<comment type="caution">
    <text evidence="1">The sequence shown here is derived from an EMBL/GenBank/DDBJ whole genome shotgun (WGS) entry which is preliminary data.</text>
</comment>
<gene>
    <name evidence="1" type="ORF">X474_22885</name>
</gene>
<dbReference type="Proteomes" id="UP000032233">
    <property type="component" value="Unassembled WGS sequence"/>
</dbReference>
<keyword evidence="2" id="KW-1185">Reference proteome</keyword>
<accession>A0A0D2J0K1</accession>
<sequence length="35" mass="4130">MPREAHLAQAIRYRGYIKKIAFNFLGEQIFYLLTG</sequence>
<reference evidence="1 2" key="1">
    <citation type="submission" date="2013-11" db="EMBL/GenBank/DDBJ databases">
        <title>Metagenomic analysis of a methanogenic consortium involved in long chain n-alkane degradation.</title>
        <authorList>
            <person name="Davidova I.A."/>
            <person name="Callaghan A.V."/>
            <person name="Wawrik B."/>
            <person name="Pruitt S."/>
            <person name="Marks C."/>
            <person name="Duncan K.E."/>
            <person name="Suflita J.M."/>
        </authorList>
    </citation>
    <scope>NUCLEOTIDE SEQUENCE [LARGE SCALE GENOMIC DNA]</scope>
    <source>
        <strain evidence="1 2">SPR</strain>
    </source>
</reference>
<evidence type="ECO:0000313" key="1">
    <source>
        <dbReference type="EMBL" id="KIX11774.1"/>
    </source>
</evidence>
<name>A0A0D2J0K1_9BACT</name>
<proteinExistence type="predicted"/>